<evidence type="ECO:0000256" key="1">
    <source>
        <dbReference type="SAM" id="MobiDB-lite"/>
    </source>
</evidence>
<dbReference type="GeneID" id="66078738"/>
<keyword evidence="3" id="KW-1185">Reference proteome</keyword>
<comment type="caution">
    <text evidence="2">The sequence shown here is derived from an EMBL/GenBank/DDBJ whole genome shotgun (WGS) entry which is preliminary data.</text>
</comment>
<proteinExistence type="predicted"/>
<dbReference type="Proteomes" id="UP001049176">
    <property type="component" value="Chromosome 6"/>
</dbReference>
<feature type="compositionally biased region" description="Low complexity" evidence="1">
    <location>
        <begin position="18"/>
        <end position="28"/>
    </location>
</feature>
<reference evidence="2" key="1">
    <citation type="journal article" date="2021" name="Genome Biol. Evol.">
        <title>The assembled and annotated genome of the fairy-ring fungus Marasmius oreades.</title>
        <authorList>
            <person name="Hiltunen M."/>
            <person name="Ament-Velasquez S.L."/>
            <person name="Johannesson H."/>
        </authorList>
    </citation>
    <scope>NUCLEOTIDE SEQUENCE</scope>
    <source>
        <strain evidence="2">03SP1</strain>
    </source>
</reference>
<feature type="region of interest" description="Disordered" evidence="1">
    <location>
        <begin position="1"/>
        <end position="64"/>
    </location>
</feature>
<dbReference type="RefSeq" id="XP_043007024.1">
    <property type="nucleotide sequence ID" value="XM_043154569.1"/>
</dbReference>
<feature type="compositionally biased region" description="Basic and acidic residues" evidence="1">
    <location>
        <begin position="264"/>
        <end position="274"/>
    </location>
</feature>
<sequence>MRRNNQRSGRPSQGPIASSGSHSSVSVSPQTQPPYHDPGALDFFGNGNRLDAPTPPSMMGDRDHRISPLLCQSRWGLQVGLDDTNPSCYYGDGLNLSDGLLIGGAGDSGWPVPGEVVVGLGFDQGQRWASGVEEGVANVARDGGVNDPSGSSGSGPEGGRQTHHGGSGSSSSRQSKRANGPGATGSPNRRSAVTSSPSPVASPRSRRVGVVSGSSSATGTTGTSTSTSPKASPARPSRGVTKRGEPSASGQASGSLGGTGGAGTRDRDRGEVKSKKSQWK</sequence>
<feature type="region of interest" description="Disordered" evidence="1">
    <location>
        <begin position="139"/>
        <end position="280"/>
    </location>
</feature>
<evidence type="ECO:0000313" key="2">
    <source>
        <dbReference type="EMBL" id="KAG7090554.1"/>
    </source>
</evidence>
<feature type="compositionally biased region" description="Polar residues" evidence="1">
    <location>
        <begin position="1"/>
        <end position="11"/>
    </location>
</feature>
<evidence type="ECO:0000313" key="3">
    <source>
        <dbReference type="Proteomes" id="UP001049176"/>
    </source>
</evidence>
<dbReference type="EMBL" id="CM032186">
    <property type="protein sequence ID" value="KAG7090554.1"/>
    <property type="molecule type" value="Genomic_DNA"/>
</dbReference>
<accession>A0A9P7RVJ8</accession>
<dbReference type="AlphaFoldDB" id="A0A9P7RVJ8"/>
<name>A0A9P7RVJ8_9AGAR</name>
<organism evidence="2 3">
    <name type="scientific">Marasmius oreades</name>
    <name type="common">fairy-ring Marasmius</name>
    <dbReference type="NCBI Taxonomy" id="181124"/>
    <lineage>
        <taxon>Eukaryota</taxon>
        <taxon>Fungi</taxon>
        <taxon>Dikarya</taxon>
        <taxon>Basidiomycota</taxon>
        <taxon>Agaricomycotina</taxon>
        <taxon>Agaricomycetes</taxon>
        <taxon>Agaricomycetidae</taxon>
        <taxon>Agaricales</taxon>
        <taxon>Marasmiineae</taxon>
        <taxon>Marasmiaceae</taxon>
        <taxon>Marasmius</taxon>
    </lineage>
</organism>
<feature type="compositionally biased region" description="Low complexity" evidence="1">
    <location>
        <begin position="142"/>
        <end position="151"/>
    </location>
</feature>
<dbReference type="KEGG" id="more:E1B28_009662"/>
<protein>
    <submittedName>
        <fullName evidence="2">Uncharacterized protein</fullName>
    </submittedName>
</protein>
<gene>
    <name evidence="2" type="ORF">E1B28_009662</name>
</gene>
<feature type="compositionally biased region" description="Low complexity" evidence="1">
    <location>
        <begin position="189"/>
        <end position="239"/>
    </location>
</feature>